<evidence type="ECO:0000256" key="16">
    <source>
        <dbReference type="PROSITE-ProRule" id="PRU00169"/>
    </source>
</evidence>
<protein>
    <recommendedName>
        <fullName evidence="14">Circadian input-output histidine kinase CikA</fullName>
        <ecNumber evidence="3">2.7.13.3</ecNumber>
    </recommendedName>
    <alternativeName>
        <fullName evidence="13">Sensory/regulatory protein RpfC</fullName>
    </alternativeName>
    <alternativeName>
        <fullName evidence="4">Stage 0 sporulation protein A homolog</fullName>
    </alternativeName>
</protein>
<dbReference type="GO" id="GO:0000155">
    <property type="term" value="F:phosphorelay sensor kinase activity"/>
    <property type="evidence" value="ECO:0007669"/>
    <property type="project" value="InterPro"/>
</dbReference>
<dbReference type="Gene3D" id="3.30.565.10">
    <property type="entry name" value="Histidine kinase-like ATPase, C-terminal domain"/>
    <property type="match status" value="1"/>
</dbReference>
<dbReference type="GO" id="GO:0005524">
    <property type="term" value="F:ATP binding"/>
    <property type="evidence" value="ECO:0007669"/>
    <property type="project" value="UniProtKB-KW"/>
</dbReference>
<keyword evidence="8 22" id="KW-0418">Kinase</keyword>
<dbReference type="InterPro" id="IPR001789">
    <property type="entry name" value="Sig_transdc_resp-reg_receiver"/>
</dbReference>
<evidence type="ECO:0000256" key="18">
    <source>
        <dbReference type="SAM" id="Phobius"/>
    </source>
</evidence>
<keyword evidence="5 16" id="KW-0597">Phosphoprotein</keyword>
<dbReference type="Pfam" id="PF02518">
    <property type="entry name" value="HATPase_c"/>
    <property type="match status" value="1"/>
</dbReference>
<organism evidence="22 23">
    <name type="scientific">Anaerobacterium chartisolvens</name>
    <dbReference type="NCBI Taxonomy" id="1297424"/>
    <lineage>
        <taxon>Bacteria</taxon>
        <taxon>Bacillati</taxon>
        <taxon>Bacillota</taxon>
        <taxon>Clostridia</taxon>
        <taxon>Eubacteriales</taxon>
        <taxon>Oscillospiraceae</taxon>
        <taxon>Anaerobacterium</taxon>
    </lineage>
</organism>
<feature type="domain" description="Histidine kinase" evidence="19">
    <location>
        <begin position="321"/>
        <end position="542"/>
    </location>
</feature>
<keyword evidence="18" id="KW-0812">Transmembrane</keyword>
<dbReference type="PRINTS" id="PR00344">
    <property type="entry name" value="BCTRLSENSOR"/>
</dbReference>
<dbReference type="CDD" id="cd00082">
    <property type="entry name" value="HisKA"/>
    <property type="match status" value="1"/>
</dbReference>
<dbReference type="SMART" id="SM00388">
    <property type="entry name" value="HisKA"/>
    <property type="match status" value="1"/>
</dbReference>
<dbReference type="PROSITE" id="PS50110">
    <property type="entry name" value="RESPONSE_REGULATORY"/>
    <property type="match status" value="1"/>
</dbReference>
<comment type="function">
    <text evidence="11">May play the central regulatory role in sporulation. It may be an element of the effector pathway responsible for the activation of sporulation genes in response to nutritional stress. Spo0A may act in concert with spo0H (a sigma factor) to control the expression of some genes that are critical to the sporulation process.</text>
</comment>
<dbReference type="SUPFAM" id="SSF52172">
    <property type="entry name" value="CheY-like"/>
    <property type="match status" value="1"/>
</dbReference>
<dbReference type="FunFam" id="3.30.565.10:FF:000010">
    <property type="entry name" value="Sensor histidine kinase RcsC"/>
    <property type="match status" value="1"/>
</dbReference>
<dbReference type="InterPro" id="IPR005467">
    <property type="entry name" value="His_kinase_dom"/>
</dbReference>
<dbReference type="InterPro" id="IPR003594">
    <property type="entry name" value="HATPase_dom"/>
</dbReference>
<dbReference type="Pfam" id="PF01627">
    <property type="entry name" value="Hpt"/>
    <property type="match status" value="1"/>
</dbReference>
<keyword evidence="9" id="KW-0067">ATP-binding</keyword>
<keyword evidence="10" id="KW-0902">Two-component regulatory system</keyword>
<dbReference type="Pfam" id="PF00512">
    <property type="entry name" value="HisKA"/>
    <property type="match status" value="1"/>
</dbReference>
<evidence type="ECO:0000256" key="6">
    <source>
        <dbReference type="ARBA" id="ARBA00022679"/>
    </source>
</evidence>
<gene>
    <name evidence="22" type="ORF">DFR58_11776</name>
</gene>
<accession>A0A369AZC6</accession>
<evidence type="ECO:0000313" key="23">
    <source>
        <dbReference type="Proteomes" id="UP000253034"/>
    </source>
</evidence>
<comment type="similarity">
    <text evidence="2">In the N-terminal section; belongs to the phytochrome family.</text>
</comment>
<dbReference type="CDD" id="cd17546">
    <property type="entry name" value="REC_hyHK_CKI1_RcsC-like"/>
    <property type="match status" value="1"/>
</dbReference>
<dbReference type="InterPro" id="IPR011006">
    <property type="entry name" value="CheY-like_superfamily"/>
</dbReference>
<dbReference type="EC" id="2.7.13.3" evidence="3"/>
<keyword evidence="17" id="KW-0175">Coiled coil</keyword>
<feature type="domain" description="Response regulatory" evidence="20">
    <location>
        <begin position="566"/>
        <end position="682"/>
    </location>
</feature>
<dbReference type="PANTHER" id="PTHR45339">
    <property type="entry name" value="HYBRID SIGNAL TRANSDUCTION HISTIDINE KINASE J"/>
    <property type="match status" value="1"/>
</dbReference>
<feature type="transmembrane region" description="Helical" evidence="18">
    <location>
        <begin position="12"/>
        <end position="33"/>
    </location>
</feature>
<keyword evidence="18" id="KW-0472">Membrane</keyword>
<evidence type="ECO:0000256" key="17">
    <source>
        <dbReference type="SAM" id="Coils"/>
    </source>
</evidence>
<evidence type="ECO:0000256" key="9">
    <source>
        <dbReference type="ARBA" id="ARBA00022840"/>
    </source>
</evidence>
<proteinExistence type="inferred from homology"/>
<dbReference type="AlphaFoldDB" id="A0A369AZC6"/>
<dbReference type="InterPro" id="IPR008207">
    <property type="entry name" value="Sig_transdc_His_kin_Hpt_dom"/>
</dbReference>
<evidence type="ECO:0000256" key="13">
    <source>
        <dbReference type="ARBA" id="ARBA00068150"/>
    </source>
</evidence>
<dbReference type="SUPFAM" id="SSF55874">
    <property type="entry name" value="ATPase domain of HSP90 chaperone/DNA topoisomerase II/histidine kinase"/>
    <property type="match status" value="1"/>
</dbReference>
<reference evidence="22 23" key="1">
    <citation type="submission" date="2018-07" db="EMBL/GenBank/DDBJ databases">
        <title>Genomic Encyclopedia of Type Strains, Phase IV (KMG-IV): sequencing the most valuable type-strain genomes for metagenomic binning, comparative biology and taxonomic classification.</title>
        <authorList>
            <person name="Goeker M."/>
        </authorList>
    </citation>
    <scope>NUCLEOTIDE SEQUENCE [LARGE SCALE GENOMIC DNA]</scope>
    <source>
        <strain evidence="22 23">DSM 27016</strain>
    </source>
</reference>
<dbReference type="RefSeq" id="WP_242987651.1">
    <property type="nucleotide sequence ID" value="NZ_QPJT01000017.1"/>
</dbReference>
<dbReference type="CDD" id="cd16922">
    <property type="entry name" value="HATPase_EvgS-ArcB-TorS-like"/>
    <property type="match status" value="1"/>
</dbReference>
<keyword evidence="23" id="KW-1185">Reference proteome</keyword>
<dbReference type="Proteomes" id="UP000253034">
    <property type="component" value="Unassembled WGS sequence"/>
</dbReference>
<feature type="domain" description="HPt" evidence="21">
    <location>
        <begin position="719"/>
        <end position="816"/>
    </location>
</feature>
<evidence type="ECO:0000256" key="14">
    <source>
        <dbReference type="ARBA" id="ARBA00074306"/>
    </source>
</evidence>
<dbReference type="SMART" id="SM00387">
    <property type="entry name" value="HATPase_c"/>
    <property type="match status" value="1"/>
</dbReference>
<dbReference type="PANTHER" id="PTHR45339:SF3">
    <property type="entry name" value="HISTIDINE KINASE"/>
    <property type="match status" value="1"/>
</dbReference>
<dbReference type="SMART" id="SM00448">
    <property type="entry name" value="REC"/>
    <property type="match status" value="1"/>
</dbReference>
<feature type="transmembrane region" description="Helical" evidence="18">
    <location>
        <begin position="218"/>
        <end position="239"/>
    </location>
</feature>
<keyword evidence="6" id="KW-0808">Transferase</keyword>
<evidence type="ECO:0000259" key="19">
    <source>
        <dbReference type="PROSITE" id="PS50109"/>
    </source>
</evidence>
<dbReference type="FunFam" id="1.10.287.130:FF:000002">
    <property type="entry name" value="Two-component osmosensing histidine kinase"/>
    <property type="match status" value="1"/>
</dbReference>
<evidence type="ECO:0000256" key="8">
    <source>
        <dbReference type="ARBA" id="ARBA00022777"/>
    </source>
</evidence>
<dbReference type="EMBL" id="QPJT01000017">
    <property type="protein sequence ID" value="RCX13536.1"/>
    <property type="molecule type" value="Genomic_DNA"/>
</dbReference>
<evidence type="ECO:0000313" key="22">
    <source>
        <dbReference type="EMBL" id="RCX13536.1"/>
    </source>
</evidence>
<comment type="catalytic activity">
    <reaction evidence="1">
        <text>ATP + protein L-histidine = ADP + protein N-phospho-L-histidine.</text>
        <dbReference type="EC" id="2.7.13.3"/>
    </reaction>
</comment>
<dbReference type="Gene3D" id="1.10.287.130">
    <property type="match status" value="1"/>
</dbReference>
<evidence type="ECO:0000256" key="3">
    <source>
        <dbReference type="ARBA" id="ARBA00012438"/>
    </source>
</evidence>
<dbReference type="PROSITE" id="PS50109">
    <property type="entry name" value="HIS_KIN"/>
    <property type="match status" value="1"/>
</dbReference>
<dbReference type="Gene3D" id="1.20.120.160">
    <property type="entry name" value="HPT domain"/>
    <property type="match status" value="1"/>
</dbReference>
<evidence type="ECO:0000256" key="2">
    <source>
        <dbReference type="ARBA" id="ARBA00006402"/>
    </source>
</evidence>
<comment type="subunit">
    <text evidence="12">At low DSF concentrations, interacts with RpfF.</text>
</comment>
<dbReference type="InterPro" id="IPR004358">
    <property type="entry name" value="Sig_transdc_His_kin-like_C"/>
</dbReference>
<dbReference type="InterPro" id="IPR003661">
    <property type="entry name" value="HisK_dim/P_dom"/>
</dbReference>
<dbReference type="InterPro" id="IPR036097">
    <property type="entry name" value="HisK_dim/P_sf"/>
</dbReference>
<evidence type="ECO:0000259" key="21">
    <source>
        <dbReference type="PROSITE" id="PS50894"/>
    </source>
</evidence>
<evidence type="ECO:0000256" key="10">
    <source>
        <dbReference type="ARBA" id="ARBA00023012"/>
    </source>
</evidence>
<evidence type="ECO:0000259" key="20">
    <source>
        <dbReference type="PROSITE" id="PS50110"/>
    </source>
</evidence>
<dbReference type="GO" id="GO:0005886">
    <property type="term" value="C:plasma membrane"/>
    <property type="evidence" value="ECO:0007669"/>
    <property type="project" value="UniProtKB-SubCell"/>
</dbReference>
<evidence type="ECO:0000256" key="11">
    <source>
        <dbReference type="ARBA" id="ARBA00024867"/>
    </source>
</evidence>
<dbReference type="InterPro" id="IPR036641">
    <property type="entry name" value="HPT_dom_sf"/>
</dbReference>
<evidence type="ECO:0000256" key="1">
    <source>
        <dbReference type="ARBA" id="ARBA00000085"/>
    </source>
</evidence>
<dbReference type="InterPro" id="IPR036890">
    <property type="entry name" value="HATPase_C_sf"/>
</dbReference>
<evidence type="ECO:0000256" key="12">
    <source>
        <dbReference type="ARBA" id="ARBA00064003"/>
    </source>
</evidence>
<dbReference type="Pfam" id="PF00072">
    <property type="entry name" value="Response_reg"/>
    <property type="match status" value="1"/>
</dbReference>
<dbReference type="SUPFAM" id="SSF47226">
    <property type="entry name" value="Histidine-containing phosphotransfer domain, HPT domain"/>
    <property type="match status" value="1"/>
</dbReference>
<dbReference type="SUPFAM" id="SSF47384">
    <property type="entry name" value="Homodimeric domain of signal transducing histidine kinase"/>
    <property type="match status" value="1"/>
</dbReference>
<dbReference type="Gene3D" id="3.40.50.2300">
    <property type="match status" value="1"/>
</dbReference>
<sequence length="910" mass="100921">MKSEVVIKQSTISTLIIGIFFFIAILLGGSTLYMSSSIKAEQTAEKRRTEFKQLGIDLAEASDYLTDEARKYAVTTDIEHLYKYWEEINDTRTRDYVISRLQELNSPDEELALLAEAKKNSDALVDTERHSMRLVLEAVGQSESSMVPEVASFKLTGEDSSLSRGEKLAKARDIMFNNKYDNSKRTIMSPIAEFQEIMNSRLEAELEAARRGTSGATAIQIVLAIVIICAIAVLIWILFAQITYPIRNYTGMLHEFSFENENFSLAPEGTQELRMLAGTFNELYASFREELVKRKMAEETMKAAKDEAELANNAKSEFLANMSHEIRTPLNTIIGYQYLLQSTVLRLKQKEYSQKIGIAAKNLLGIINEILDFSKIEAGRMTLENVDFDLHAAIGELCQMVGIEAERKGLGLGCHIGCDVPQYITGDVTRLKQVILNLLANGVKFTHTGRLDIWVNMLKEAQDKVLLCFTVADTGIGISNEQKDKLFQVFTQGDASTSRKYGGTGLGLAICKRIVRLMEGEIYVESEEGQGSVFKFTVKMKRAEGIPEAKDEDSLESVKGKFAGKRVLIVEDNVINLEMTREILEIMGFETHTASSGAEAVSMAGQGMHHAILMDIRMPGMDGYEAARRIKGMEGLRQTPIIALSADAVEGVAEKAKAAGMEGYLTKPLNPSALAFALGEIICRSGGIGEGQACVKMPGEAGCEGRIDFRDGISRLGGSREKYAEILTQFVARHSQDAQRLKAFMEKGKTADAGRLVHTLKGVAGSIGARPLMAILAELEKAIMEHEKGKAESLTNAFGLALREVCACAEEFVKNYSDMPVRREQTHDREYREVIIRLYELLKEGDPEARGFFDTHMGLLEENMEATMLGELREEIWNYGFEDAAARLGKLVKEHPSIAKALHGQLEREA</sequence>
<comment type="caution">
    <text evidence="22">The sequence shown here is derived from an EMBL/GenBank/DDBJ whole genome shotgun (WGS) entry which is preliminary data.</text>
</comment>
<feature type="modified residue" description="Phosphohistidine" evidence="15">
    <location>
        <position position="758"/>
    </location>
</feature>
<evidence type="ECO:0000256" key="15">
    <source>
        <dbReference type="PROSITE-ProRule" id="PRU00110"/>
    </source>
</evidence>
<feature type="coiled-coil region" evidence="17">
    <location>
        <begin position="294"/>
        <end position="321"/>
    </location>
</feature>
<evidence type="ECO:0000256" key="7">
    <source>
        <dbReference type="ARBA" id="ARBA00022741"/>
    </source>
</evidence>
<keyword evidence="18" id="KW-1133">Transmembrane helix</keyword>
<evidence type="ECO:0000256" key="4">
    <source>
        <dbReference type="ARBA" id="ARBA00018672"/>
    </source>
</evidence>
<evidence type="ECO:0000256" key="5">
    <source>
        <dbReference type="ARBA" id="ARBA00022553"/>
    </source>
</evidence>
<feature type="modified residue" description="4-aspartylphosphate" evidence="16">
    <location>
        <position position="615"/>
    </location>
</feature>
<dbReference type="PROSITE" id="PS50894">
    <property type="entry name" value="HPT"/>
    <property type="match status" value="1"/>
</dbReference>
<name>A0A369AZC6_9FIRM</name>
<keyword evidence="7" id="KW-0547">Nucleotide-binding</keyword>